<proteinExistence type="predicted"/>
<name>A0A369J0N1_HYPMA</name>
<reference evidence="1" key="1">
    <citation type="submission" date="2018-04" db="EMBL/GenBank/DDBJ databases">
        <title>Whole genome sequencing of Hypsizygus marmoreus.</title>
        <authorList>
            <person name="Choi I.-G."/>
            <person name="Min B."/>
            <person name="Kim J.-G."/>
            <person name="Kim S."/>
            <person name="Oh Y.-L."/>
            <person name="Kong W.-S."/>
            <person name="Park H."/>
            <person name="Jeong J."/>
            <person name="Song E.-S."/>
        </authorList>
    </citation>
    <scope>NUCLEOTIDE SEQUENCE [LARGE SCALE GENOMIC DNA]</scope>
    <source>
        <strain evidence="1">51987-8</strain>
    </source>
</reference>
<protein>
    <submittedName>
        <fullName evidence="1">Uncharacterized protein</fullName>
    </submittedName>
</protein>
<dbReference type="AlphaFoldDB" id="A0A369J0N1"/>
<keyword evidence="2" id="KW-1185">Reference proteome</keyword>
<evidence type="ECO:0000313" key="2">
    <source>
        <dbReference type="Proteomes" id="UP000076154"/>
    </source>
</evidence>
<dbReference type="OrthoDB" id="3061143at2759"/>
<gene>
    <name evidence="1" type="ORF">Hypma_016195</name>
</gene>
<organism evidence="1 2">
    <name type="scientific">Hypsizygus marmoreus</name>
    <name type="common">White beech mushroom</name>
    <name type="synonym">Agaricus marmoreus</name>
    <dbReference type="NCBI Taxonomy" id="39966"/>
    <lineage>
        <taxon>Eukaryota</taxon>
        <taxon>Fungi</taxon>
        <taxon>Dikarya</taxon>
        <taxon>Basidiomycota</taxon>
        <taxon>Agaricomycotina</taxon>
        <taxon>Agaricomycetes</taxon>
        <taxon>Agaricomycetidae</taxon>
        <taxon>Agaricales</taxon>
        <taxon>Tricholomatineae</taxon>
        <taxon>Lyophyllaceae</taxon>
        <taxon>Hypsizygus</taxon>
    </lineage>
</organism>
<sequence length="176" mass="18885">MDEAQTMRTGLLTAVADISMASMALALPDVYDNMKMHADLVNTPRLGNNSNFAYATAQLNVAAAKSLKVNLFYDVLETTGNSLRGEMGQFGGEHCDAADNPGYFTTHVVDSSILRATTRAIPLFNTLASFVTLHPATASIFSGCRFHVGFTATRPPGETPAEDAYRFVIVSYPPTG</sequence>
<dbReference type="Proteomes" id="UP000076154">
    <property type="component" value="Unassembled WGS sequence"/>
</dbReference>
<dbReference type="InParanoid" id="A0A369J0N1"/>
<dbReference type="EMBL" id="LUEZ02000095">
    <property type="protein sequence ID" value="RDB14942.1"/>
    <property type="molecule type" value="Genomic_DNA"/>
</dbReference>
<accession>A0A369J0N1</accession>
<evidence type="ECO:0000313" key="1">
    <source>
        <dbReference type="EMBL" id="RDB14942.1"/>
    </source>
</evidence>
<comment type="caution">
    <text evidence="1">The sequence shown here is derived from an EMBL/GenBank/DDBJ whole genome shotgun (WGS) entry which is preliminary data.</text>
</comment>